<feature type="transmembrane region" description="Helical" evidence="5">
    <location>
        <begin position="178"/>
        <end position="197"/>
    </location>
</feature>
<feature type="transmembrane region" description="Helical" evidence="5">
    <location>
        <begin position="203"/>
        <end position="223"/>
    </location>
</feature>
<comment type="subcellular location">
    <subcellularLocation>
        <location evidence="1">Membrane</location>
        <topology evidence="1">Multi-pass membrane protein</topology>
    </subcellularLocation>
</comment>
<evidence type="ECO:0000313" key="8">
    <source>
        <dbReference type="Proteomes" id="UP000835052"/>
    </source>
</evidence>
<accession>A0A8S1H1N1</accession>
<evidence type="ECO:0000313" key="7">
    <source>
        <dbReference type="EMBL" id="CAD6189054.1"/>
    </source>
</evidence>
<dbReference type="Pfam" id="PF00083">
    <property type="entry name" value="Sugar_tr"/>
    <property type="match status" value="1"/>
</dbReference>
<keyword evidence="8" id="KW-1185">Reference proteome</keyword>
<organism evidence="7 8">
    <name type="scientific">Caenorhabditis auriculariae</name>
    <dbReference type="NCBI Taxonomy" id="2777116"/>
    <lineage>
        <taxon>Eukaryota</taxon>
        <taxon>Metazoa</taxon>
        <taxon>Ecdysozoa</taxon>
        <taxon>Nematoda</taxon>
        <taxon>Chromadorea</taxon>
        <taxon>Rhabditida</taxon>
        <taxon>Rhabditina</taxon>
        <taxon>Rhabditomorpha</taxon>
        <taxon>Rhabditoidea</taxon>
        <taxon>Rhabditidae</taxon>
        <taxon>Peloderinae</taxon>
        <taxon>Caenorhabditis</taxon>
    </lineage>
</organism>
<feature type="transmembrane region" description="Helical" evidence="5">
    <location>
        <begin position="294"/>
        <end position="314"/>
    </location>
</feature>
<name>A0A8S1H1N1_9PELO</name>
<keyword evidence="4 5" id="KW-0472">Membrane</keyword>
<dbReference type="Proteomes" id="UP000835052">
    <property type="component" value="Unassembled WGS sequence"/>
</dbReference>
<keyword evidence="2 5" id="KW-0812">Transmembrane</keyword>
<evidence type="ECO:0000256" key="2">
    <source>
        <dbReference type="ARBA" id="ARBA00022692"/>
    </source>
</evidence>
<feature type="transmembrane region" description="Helical" evidence="5">
    <location>
        <begin position="12"/>
        <end position="30"/>
    </location>
</feature>
<evidence type="ECO:0000259" key="6">
    <source>
        <dbReference type="PROSITE" id="PS50850"/>
    </source>
</evidence>
<sequence length="489" mass="55028">MTFRRKKVKDDYNRYEIILLLVTQLGYIPIASTMLMTTYYEPSKEFCMHVNNNNSLAEAFEEWNENEFYSLTVQTGEACTEKSSQVTTRAATVLMIGTLIGSFAGGALADNFGRKPVVLGCLMLVCLGNGAICFAATVHWLWEYVNTVQLCLGIFCGGYMVSNFVLLTESFELKRSRLLAVSLNGWSISLIAVGMIAQLTRHWLKYHFCVSLIASILALTCHFKCHESCRWLATIGRLEKAKKVALQIASENGNEAEKDIMWYEVIGFSPIKEMSVDVKRCKLMLKNRSFQKDVFVMVYCFTAMSAVSFGYYFTLDSLPGNRFVNTSLMGLLKFITGFVPFFCWNLVPRRYIATFSIGICVICTISISLIKIFSPSNNEWLLVALALTVSAGMDPAWKISHLYTAEIFPIEVRSIARGVCNVGARLGSVFAPTIIHLRSQRTYLPDSIFALLLIFQTCIMLLFLPQENVQNARNETSEEKKEMVASSQL</sequence>
<comment type="caution">
    <text evidence="7">The sequence shown here is derived from an EMBL/GenBank/DDBJ whole genome shotgun (WGS) entry which is preliminary data.</text>
</comment>
<feature type="transmembrane region" description="Helical" evidence="5">
    <location>
        <begin position="326"/>
        <end position="344"/>
    </location>
</feature>
<proteinExistence type="predicted"/>
<dbReference type="SUPFAM" id="SSF103473">
    <property type="entry name" value="MFS general substrate transporter"/>
    <property type="match status" value="1"/>
</dbReference>
<dbReference type="InterPro" id="IPR020846">
    <property type="entry name" value="MFS_dom"/>
</dbReference>
<dbReference type="InterPro" id="IPR005829">
    <property type="entry name" value="Sugar_transporter_CS"/>
</dbReference>
<dbReference type="Gene3D" id="1.20.1250.20">
    <property type="entry name" value="MFS general substrate transporter like domains"/>
    <property type="match status" value="1"/>
</dbReference>
<feature type="transmembrane region" description="Helical" evidence="5">
    <location>
        <begin position="90"/>
        <end position="109"/>
    </location>
</feature>
<dbReference type="PANTHER" id="PTHR24064">
    <property type="entry name" value="SOLUTE CARRIER FAMILY 22 MEMBER"/>
    <property type="match status" value="1"/>
</dbReference>
<keyword evidence="3 5" id="KW-1133">Transmembrane helix</keyword>
<evidence type="ECO:0000256" key="1">
    <source>
        <dbReference type="ARBA" id="ARBA00004141"/>
    </source>
</evidence>
<evidence type="ECO:0000256" key="5">
    <source>
        <dbReference type="SAM" id="Phobius"/>
    </source>
</evidence>
<feature type="transmembrane region" description="Helical" evidence="5">
    <location>
        <begin position="351"/>
        <end position="374"/>
    </location>
</feature>
<feature type="transmembrane region" description="Helical" evidence="5">
    <location>
        <begin position="147"/>
        <end position="166"/>
    </location>
</feature>
<protein>
    <recommendedName>
        <fullName evidence="6">Major facilitator superfamily (MFS) profile domain-containing protein</fullName>
    </recommendedName>
</protein>
<reference evidence="7" key="1">
    <citation type="submission" date="2020-10" db="EMBL/GenBank/DDBJ databases">
        <authorList>
            <person name="Kikuchi T."/>
        </authorList>
    </citation>
    <scope>NUCLEOTIDE SEQUENCE</scope>
    <source>
        <strain evidence="7">NKZ352</strain>
    </source>
</reference>
<dbReference type="PROSITE" id="PS50850">
    <property type="entry name" value="MFS"/>
    <property type="match status" value="1"/>
</dbReference>
<dbReference type="InterPro" id="IPR005828">
    <property type="entry name" value="MFS_sugar_transport-like"/>
</dbReference>
<dbReference type="PROSITE" id="PS00216">
    <property type="entry name" value="SUGAR_TRANSPORT_1"/>
    <property type="match status" value="1"/>
</dbReference>
<dbReference type="EMBL" id="CAJGYM010000010">
    <property type="protein sequence ID" value="CAD6189054.1"/>
    <property type="molecule type" value="Genomic_DNA"/>
</dbReference>
<dbReference type="GO" id="GO:0022857">
    <property type="term" value="F:transmembrane transporter activity"/>
    <property type="evidence" value="ECO:0007669"/>
    <property type="project" value="InterPro"/>
</dbReference>
<feature type="transmembrane region" description="Helical" evidence="5">
    <location>
        <begin position="116"/>
        <end position="141"/>
    </location>
</feature>
<dbReference type="AlphaFoldDB" id="A0A8S1H1N1"/>
<dbReference type="GO" id="GO:0016020">
    <property type="term" value="C:membrane"/>
    <property type="evidence" value="ECO:0007669"/>
    <property type="project" value="UniProtKB-SubCell"/>
</dbReference>
<evidence type="ECO:0000256" key="3">
    <source>
        <dbReference type="ARBA" id="ARBA00022989"/>
    </source>
</evidence>
<dbReference type="OrthoDB" id="3936150at2759"/>
<feature type="transmembrane region" description="Helical" evidence="5">
    <location>
        <begin position="443"/>
        <end position="464"/>
    </location>
</feature>
<gene>
    <name evidence="7" type="ORF">CAUJ_LOCUS4973</name>
</gene>
<evidence type="ECO:0000256" key="4">
    <source>
        <dbReference type="ARBA" id="ARBA00023136"/>
    </source>
</evidence>
<feature type="domain" description="Major facilitator superfamily (MFS) profile" evidence="6">
    <location>
        <begin position="18"/>
        <end position="468"/>
    </location>
</feature>
<dbReference type="InterPro" id="IPR036259">
    <property type="entry name" value="MFS_trans_sf"/>
</dbReference>